<sequence length="94" mass="10294">MLRMPALTRAEADVVDSYSALLENLARVNPARQDETYRALRAAQALVSQATALRDALALMFQRGETTIHSSTLVRALLILDADKAVDRLTLAGR</sequence>
<gene>
    <name evidence="1" type="ORF">ACFOZ4_26070</name>
</gene>
<reference evidence="2" key="1">
    <citation type="journal article" date="2019" name="Int. J. Syst. Evol. Microbiol.">
        <title>The Global Catalogue of Microorganisms (GCM) 10K type strain sequencing project: providing services to taxonomists for standard genome sequencing and annotation.</title>
        <authorList>
            <consortium name="The Broad Institute Genomics Platform"/>
            <consortium name="The Broad Institute Genome Sequencing Center for Infectious Disease"/>
            <person name="Wu L."/>
            <person name="Ma J."/>
        </authorList>
    </citation>
    <scope>NUCLEOTIDE SEQUENCE [LARGE SCALE GENOMIC DNA]</scope>
    <source>
        <strain evidence="2">CGMCC 4.7289</strain>
    </source>
</reference>
<evidence type="ECO:0000313" key="1">
    <source>
        <dbReference type="EMBL" id="MFC4134093.1"/>
    </source>
</evidence>
<organism evidence="1 2">
    <name type="scientific">Hamadaea flava</name>
    <dbReference type="NCBI Taxonomy" id="1742688"/>
    <lineage>
        <taxon>Bacteria</taxon>
        <taxon>Bacillati</taxon>
        <taxon>Actinomycetota</taxon>
        <taxon>Actinomycetes</taxon>
        <taxon>Micromonosporales</taxon>
        <taxon>Micromonosporaceae</taxon>
        <taxon>Hamadaea</taxon>
    </lineage>
</organism>
<name>A0ABV8LUK7_9ACTN</name>
<comment type="caution">
    <text evidence="1">The sequence shown here is derived from an EMBL/GenBank/DDBJ whole genome shotgun (WGS) entry which is preliminary data.</text>
</comment>
<dbReference type="Proteomes" id="UP001595816">
    <property type="component" value="Unassembled WGS sequence"/>
</dbReference>
<dbReference type="EMBL" id="JBHSAY010000015">
    <property type="protein sequence ID" value="MFC4134093.1"/>
    <property type="molecule type" value="Genomic_DNA"/>
</dbReference>
<keyword evidence="2" id="KW-1185">Reference proteome</keyword>
<dbReference type="RefSeq" id="WP_253761720.1">
    <property type="nucleotide sequence ID" value="NZ_JAMZDZ010000001.1"/>
</dbReference>
<accession>A0ABV8LUK7</accession>
<protein>
    <submittedName>
        <fullName evidence="1">Uncharacterized protein</fullName>
    </submittedName>
</protein>
<proteinExistence type="predicted"/>
<evidence type="ECO:0000313" key="2">
    <source>
        <dbReference type="Proteomes" id="UP001595816"/>
    </source>
</evidence>